<evidence type="ECO:0000313" key="2">
    <source>
        <dbReference type="Proteomes" id="UP000541444"/>
    </source>
</evidence>
<dbReference type="AlphaFoldDB" id="A0A7J7M7L3"/>
<protein>
    <submittedName>
        <fullName evidence="1">Uncharacterized protein</fullName>
    </submittedName>
</protein>
<dbReference type="Proteomes" id="UP000541444">
    <property type="component" value="Unassembled WGS sequence"/>
</dbReference>
<comment type="caution">
    <text evidence="1">The sequence shown here is derived from an EMBL/GenBank/DDBJ whole genome shotgun (WGS) entry which is preliminary data.</text>
</comment>
<evidence type="ECO:0000313" key="1">
    <source>
        <dbReference type="EMBL" id="KAF6150877.1"/>
    </source>
</evidence>
<reference evidence="1 2" key="1">
    <citation type="journal article" date="2020" name="IScience">
        <title>Genome Sequencing of the Endangered Kingdonia uniflora (Circaeasteraceae, Ranunculales) Reveals Potential Mechanisms of Evolutionary Specialization.</title>
        <authorList>
            <person name="Sun Y."/>
            <person name="Deng T."/>
            <person name="Zhang A."/>
            <person name="Moore M.J."/>
            <person name="Landis J.B."/>
            <person name="Lin N."/>
            <person name="Zhang H."/>
            <person name="Zhang X."/>
            <person name="Huang J."/>
            <person name="Zhang X."/>
            <person name="Sun H."/>
            <person name="Wang H."/>
        </authorList>
    </citation>
    <scope>NUCLEOTIDE SEQUENCE [LARGE SCALE GENOMIC DNA]</scope>
    <source>
        <strain evidence="1">TB1705</strain>
        <tissue evidence="1">Leaf</tissue>
    </source>
</reference>
<dbReference type="OrthoDB" id="1717187at2759"/>
<gene>
    <name evidence="1" type="ORF">GIB67_020960</name>
</gene>
<dbReference type="EMBL" id="JACGCM010001726">
    <property type="protein sequence ID" value="KAF6150877.1"/>
    <property type="molecule type" value="Genomic_DNA"/>
</dbReference>
<keyword evidence="2" id="KW-1185">Reference proteome</keyword>
<proteinExistence type="predicted"/>
<accession>A0A7J7M7L3</accession>
<sequence>MSNNLASEFNSLAIVPTNSMGLFSNDSTRFDGMNFYRWEDKMVFSLKQLKIYYVLSDICPAIPAETMSGAAKMALKKIQK</sequence>
<name>A0A7J7M7L3_9MAGN</name>
<organism evidence="1 2">
    <name type="scientific">Kingdonia uniflora</name>
    <dbReference type="NCBI Taxonomy" id="39325"/>
    <lineage>
        <taxon>Eukaryota</taxon>
        <taxon>Viridiplantae</taxon>
        <taxon>Streptophyta</taxon>
        <taxon>Embryophyta</taxon>
        <taxon>Tracheophyta</taxon>
        <taxon>Spermatophyta</taxon>
        <taxon>Magnoliopsida</taxon>
        <taxon>Ranunculales</taxon>
        <taxon>Circaeasteraceae</taxon>
        <taxon>Kingdonia</taxon>
    </lineage>
</organism>